<proteinExistence type="predicted"/>
<evidence type="ECO:0000313" key="2">
    <source>
        <dbReference type="Proteomes" id="UP000277145"/>
    </source>
</evidence>
<accession>A0A3A6W1L9</accession>
<reference evidence="1 2" key="1">
    <citation type="submission" date="2018-08" db="EMBL/GenBank/DDBJ databases">
        <title>Genome Sequences of Legionella pneumophila subsp. pneumophila Isolates, Recovered from a Drinking Water System in a Large Builging.</title>
        <authorList>
            <person name="Gomez-Alvarez V."/>
            <person name="Boczek L."/>
            <person name="King D."/>
            <person name="Pemberton A."/>
            <person name="Pfaller S."/>
            <person name="Rodgers M."/>
            <person name="Santodomingo J."/>
            <person name="Revetta R."/>
        </authorList>
    </citation>
    <scope>NUCLEOTIDE SEQUENCE [LARGE SCALE GENOMIC DNA]</scope>
    <source>
        <strain evidence="1 2">L01C.1</strain>
    </source>
</reference>
<dbReference type="EMBL" id="QWDR01000003">
    <property type="protein sequence ID" value="RJY27518.1"/>
    <property type="molecule type" value="Genomic_DNA"/>
</dbReference>
<dbReference type="AlphaFoldDB" id="A0A3A6W1L9"/>
<comment type="caution">
    <text evidence="1">The sequence shown here is derived from an EMBL/GenBank/DDBJ whole genome shotgun (WGS) entry which is preliminary data.</text>
</comment>
<sequence>MTEEKFSLAIKNYGDHCIVKKILITLIGFLFMNTYHHLLYADNSHHHTVKDLSTSSSKLENTPTIQLEVQKIIDKKDKKLVFVKLTDIKSNKPITFNDLTEIHTKKFHLLIIDNHLIDYSHVHPAETTTPGIYQFEWQPNFKNATYRAWADLLPTNTNKQEYATADLTSPQTVTRTTNPIHHRTVLESTVNGYQFKLTFNKMPLLAGKPAMGEIDVTDSKGHPVRSLEPIMGAYAHIVGFNEDFKTVIHVHPMGKEPANSTERGGPQLQFHIEPNKAGFIKMFAQVQIDGKVLYAPFAFTVKNA</sequence>
<dbReference type="Proteomes" id="UP000277145">
    <property type="component" value="Unassembled WGS sequence"/>
</dbReference>
<protein>
    <submittedName>
        <fullName evidence="1">Uncharacterized protein</fullName>
    </submittedName>
</protein>
<name>A0A3A6W1L9_LEGPN</name>
<gene>
    <name evidence="1" type="ORF">D1H98_14950</name>
</gene>
<evidence type="ECO:0000313" key="1">
    <source>
        <dbReference type="EMBL" id="RJY27518.1"/>
    </source>
</evidence>
<organism evidence="1 2">
    <name type="scientific">Legionella pneumophila subsp. pneumophila</name>
    <dbReference type="NCBI Taxonomy" id="91891"/>
    <lineage>
        <taxon>Bacteria</taxon>
        <taxon>Pseudomonadati</taxon>
        <taxon>Pseudomonadota</taxon>
        <taxon>Gammaproteobacteria</taxon>
        <taxon>Legionellales</taxon>
        <taxon>Legionellaceae</taxon>
        <taxon>Legionella</taxon>
    </lineage>
</organism>